<evidence type="ECO:0000256" key="1">
    <source>
        <dbReference type="SAM" id="SignalP"/>
    </source>
</evidence>
<dbReference type="InterPro" id="IPR016638">
    <property type="entry name" value="UPF0376"/>
</dbReference>
<feature type="domain" description="T20D4.11-like" evidence="2">
    <location>
        <begin position="24"/>
        <end position="179"/>
    </location>
</feature>
<feature type="chain" id="PRO_5040122592" description="T20D4.11-like domain-containing protein" evidence="1">
    <location>
        <begin position="17"/>
        <end position="185"/>
    </location>
</feature>
<reference evidence="3" key="1">
    <citation type="submission" date="2022-11" db="EMBL/GenBank/DDBJ databases">
        <authorList>
            <person name="Kikuchi T."/>
        </authorList>
    </citation>
    <scope>NUCLEOTIDE SEQUENCE</scope>
    <source>
        <strain evidence="3">PS1010</strain>
    </source>
</reference>
<organism evidence="3 4">
    <name type="scientific">Caenorhabditis angaria</name>
    <dbReference type="NCBI Taxonomy" id="860376"/>
    <lineage>
        <taxon>Eukaryota</taxon>
        <taxon>Metazoa</taxon>
        <taxon>Ecdysozoa</taxon>
        <taxon>Nematoda</taxon>
        <taxon>Chromadorea</taxon>
        <taxon>Rhabditida</taxon>
        <taxon>Rhabditina</taxon>
        <taxon>Rhabditomorpha</taxon>
        <taxon>Rhabditoidea</taxon>
        <taxon>Rhabditidae</taxon>
        <taxon>Peloderinae</taxon>
        <taxon>Caenorhabditis</taxon>
    </lineage>
</organism>
<comment type="caution">
    <text evidence="3">The sequence shown here is derived from an EMBL/GenBank/DDBJ whole genome shotgun (WGS) entry which is preliminary data.</text>
</comment>
<keyword evidence="1" id="KW-0732">Signal</keyword>
<protein>
    <recommendedName>
        <fullName evidence="2">T20D4.11-like domain-containing protein</fullName>
    </recommendedName>
</protein>
<keyword evidence="4" id="KW-1185">Reference proteome</keyword>
<proteinExistence type="predicted"/>
<feature type="signal peptide" evidence="1">
    <location>
        <begin position="1"/>
        <end position="16"/>
    </location>
</feature>
<evidence type="ECO:0000313" key="3">
    <source>
        <dbReference type="EMBL" id="CAI5437511.1"/>
    </source>
</evidence>
<dbReference type="EMBL" id="CANHGI010000001">
    <property type="protein sequence ID" value="CAI5437511.1"/>
    <property type="molecule type" value="Genomic_DNA"/>
</dbReference>
<accession>A0A9P1MRX1</accession>
<sequence length="185" mass="21613">MSRYLILLFPIISTFSINFSNETCSNSDSLILKTCDKKLMGFARIMEQVEFAGNLNEETENCYNLKYCYTETNCYRNKGKLVSNIVKNYCDLLIFNNVAFKDCTIALLYNTVIRKGCAKTRKNIQVPYTLKTTNDEKCEAILDKKHCAREMIIDNCGELKWDQFLEKYTDFVWQINGCDLEMYYS</sequence>
<dbReference type="Pfam" id="PF01579">
    <property type="entry name" value="DUF19"/>
    <property type="match status" value="1"/>
</dbReference>
<dbReference type="AlphaFoldDB" id="A0A9P1MRX1"/>
<evidence type="ECO:0000259" key="2">
    <source>
        <dbReference type="Pfam" id="PF01579"/>
    </source>
</evidence>
<evidence type="ECO:0000313" key="4">
    <source>
        <dbReference type="Proteomes" id="UP001152747"/>
    </source>
</evidence>
<dbReference type="InterPro" id="IPR002542">
    <property type="entry name" value="T20D4.11-like_dom"/>
</dbReference>
<gene>
    <name evidence="3" type="ORF">CAMP_LOCUS148</name>
</gene>
<dbReference type="PIRSF" id="PIRSF015697">
    <property type="entry name" value="UCP015697"/>
    <property type="match status" value="1"/>
</dbReference>
<name>A0A9P1MRX1_9PELO</name>
<dbReference type="Proteomes" id="UP001152747">
    <property type="component" value="Unassembled WGS sequence"/>
</dbReference>